<evidence type="ECO:0000259" key="20">
    <source>
        <dbReference type="Pfam" id="PF08245"/>
    </source>
</evidence>
<keyword evidence="7 17" id="KW-0963">Cytoplasm</keyword>
<evidence type="ECO:0000313" key="22">
    <source>
        <dbReference type="Proteomes" id="UP000198642"/>
    </source>
</evidence>
<dbReference type="Gene3D" id="3.90.190.20">
    <property type="entry name" value="Mur ligase, C-terminal domain"/>
    <property type="match status" value="1"/>
</dbReference>
<dbReference type="SUPFAM" id="SSF53244">
    <property type="entry name" value="MurD-like peptide ligases, peptide-binding domain"/>
    <property type="match status" value="1"/>
</dbReference>
<dbReference type="GO" id="GO:0008764">
    <property type="term" value="F:UDP-N-acetylmuramoylalanine-D-glutamate ligase activity"/>
    <property type="evidence" value="ECO:0007669"/>
    <property type="project" value="UniProtKB-UniRule"/>
</dbReference>
<dbReference type="InterPro" id="IPR036565">
    <property type="entry name" value="Mur-like_cat_sf"/>
</dbReference>
<reference evidence="21 22" key="1">
    <citation type="submission" date="2016-10" db="EMBL/GenBank/DDBJ databases">
        <authorList>
            <person name="de Groot N.N."/>
        </authorList>
    </citation>
    <scope>NUCLEOTIDE SEQUENCE [LARGE SCALE GENOMIC DNA]</scope>
    <source>
        <strain evidence="21 22">CGMCC 1.3702</strain>
    </source>
</reference>
<keyword evidence="13 17" id="KW-0961">Cell wall biogenesis/degradation</keyword>
<evidence type="ECO:0000256" key="13">
    <source>
        <dbReference type="ARBA" id="ARBA00023316"/>
    </source>
</evidence>
<gene>
    <name evidence="17" type="primary">murD</name>
    <name evidence="21" type="ORF">SAMN04488072_10962</name>
</gene>
<keyword evidence="11 17" id="KW-0133">Cell shape</keyword>
<keyword evidence="8 17" id="KW-0436">Ligase</keyword>
<evidence type="ECO:0000256" key="18">
    <source>
        <dbReference type="RuleBase" id="RU003664"/>
    </source>
</evidence>
<dbReference type="Pfam" id="PF21799">
    <property type="entry name" value="MurD-like_N"/>
    <property type="match status" value="1"/>
</dbReference>
<dbReference type="Gene3D" id="3.40.1190.10">
    <property type="entry name" value="Mur-like, catalytic domain"/>
    <property type="match status" value="1"/>
</dbReference>
<dbReference type="Gene3D" id="3.40.50.720">
    <property type="entry name" value="NAD(P)-binding Rossmann-like Domain"/>
    <property type="match status" value="1"/>
</dbReference>
<dbReference type="GO" id="GO:0005524">
    <property type="term" value="F:ATP binding"/>
    <property type="evidence" value="ECO:0007669"/>
    <property type="project" value="UniProtKB-UniRule"/>
</dbReference>
<evidence type="ECO:0000256" key="14">
    <source>
        <dbReference type="ARBA" id="ARBA00030398"/>
    </source>
</evidence>
<comment type="pathway">
    <text evidence="3 17 18">Cell wall biogenesis; peptidoglycan biosynthesis.</text>
</comment>
<keyword evidence="17 18" id="KW-0132">Cell division</keyword>
<dbReference type="NCBIfam" id="TIGR01087">
    <property type="entry name" value="murD"/>
    <property type="match status" value="1"/>
</dbReference>
<dbReference type="AlphaFoldDB" id="A0A1I0Z030"/>
<evidence type="ECO:0000256" key="11">
    <source>
        <dbReference type="ARBA" id="ARBA00022960"/>
    </source>
</evidence>
<dbReference type="Pfam" id="PF08245">
    <property type="entry name" value="Mur_ligase_M"/>
    <property type="match status" value="1"/>
</dbReference>
<keyword evidence="9 17" id="KW-0547">Nucleotide-binding</keyword>
<evidence type="ECO:0000256" key="4">
    <source>
        <dbReference type="ARBA" id="ARBA00010416"/>
    </source>
</evidence>
<protein>
    <recommendedName>
        <fullName evidence="6 17">UDP-N-acetylmuramoylalanine--D-glutamate ligase</fullName>
        <ecNumber evidence="5 17">6.3.2.9</ecNumber>
    </recommendedName>
    <alternativeName>
        <fullName evidence="15 17">D-glutamic acid-adding enzyme</fullName>
    </alternativeName>
    <alternativeName>
        <fullName evidence="14 17">UDP-N-acetylmuramoyl-L-alanyl-D-glutamate synthetase</fullName>
    </alternativeName>
</protein>
<keyword evidence="22" id="KW-1185">Reference proteome</keyword>
<dbReference type="Pfam" id="PF02875">
    <property type="entry name" value="Mur_ligase_C"/>
    <property type="match status" value="1"/>
</dbReference>
<evidence type="ECO:0000256" key="7">
    <source>
        <dbReference type="ARBA" id="ARBA00022490"/>
    </source>
</evidence>
<dbReference type="GO" id="GO:0009252">
    <property type="term" value="P:peptidoglycan biosynthetic process"/>
    <property type="evidence" value="ECO:0007669"/>
    <property type="project" value="UniProtKB-UniRule"/>
</dbReference>
<organism evidence="21 22">
    <name type="scientific">Lentibacillus halodurans</name>
    <dbReference type="NCBI Taxonomy" id="237679"/>
    <lineage>
        <taxon>Bacteria</taxon>
        <taxon>Bacillati</taxon>
        <taxon>Bacillota</taxon>
        <taxon>Bacilli</taxon>
        <taxon>Bacillales</taxon>
        <taxon>Bacillaceae</taxon>
        <taxon>Lentibacillus</taxon>
    </lineage>
</organism>
<dbReference type="STRING" id="237679.SAMN04488072_10962"/>
<dbReference type="RefSeq" id="WP_090238300.1">
    <property type="nucleotide sequence ID" value="NZ_FOJW01000009.1"/>
</dbReference>
<dbReference type="GO" id="GO:0071555">
    <property type="term" value="P:cell wall organization"/>
    <property type="evidence" value="ECO:0007669"/>
    <property type="project" value="UniProtKB-KW"/>
</dbReference>
<comment type="subcellular location">
    <subcellularLocation>
        <location evidence="2 17 18">Cytoplasm</location>
    </subcellularLocation>
</comment>
<evidence type="ECO:0000256" key="15">
    <source>
        <dbReference type="ARBA" id="ARBA00032324"/>
    </source>
</evidence>
<dbReference type="OrthoDB" id="9809796at2"/>
<evidence type="ECO:0000256" key="6">
    <source>
        <dbReference type="ARBA" id="ARBA00015655"/>
    </source>
</evidence>
<evidence type="ECO:0000256" key="12">
    <source>
        <dbReference type="ARBA" id="ARBA00022984"/>
    </source>
</evidence>
<dbReference type="InterPro" id="IPR005762">
    <property type="entry name" value="MurD"/>
</dbReference>
<keyword evidence="12 17" id="KW-0573">Peptidoglycan synthesis</keyword>
<dbReference type="UniPathway" id="UPA00219"/>
<evidence type="ECO:0000256" key="9">
    <source>
        <dbReference type="ARBA" id="ARBA00022741"/>
    </source>
</evidence>
<comment type="function">
    <text evidence="1 17 18">Cell wall formation. Catalyzes the addition of glutamate to the nucleotide precursor UDP-N-acetylmuramoyl-L-alanine (UMA).</text>
</comment>
<dbReference type="PANTHER" id="PTHR43692">
    <property type="entry name" value="UDP-N-ACETYLMURAMOYLALANINE--D-GLUTAMATE LIGASE"/>
    <property type="match status" value="1"/>
</dbReference>
<dbReference type="EMBL" id="FOJW01000009">
    <property type="protein sequence ID" value="SFB18985.1"/>
    <property type="molecule type" value="Genomic_DNA"/>
</dbReference>
<evidence type="ECO:0000256" key="17">
    <source>
        <dbReference type="HAMAP-Rule" id="MF_00639"/>
    </source>
</evidence>
<evidence type="ECO:0000256" key="16">
    <source>
        <dbReference type="ARBA" id="ARBA00047632"/>
    </source>
</evidence>
<dbReference type="HAMAP" id="MF_00639">
    <property type="entry name" value="MurD"/>
    <property type="match status" value="1"/>
</dbReference>
<evidence type="ECO:0000259" key="19">
    <source>
        <dbReference type="Pfam" id="PF02875"/>
    </source>
</evidence>
<sequence>MNELTNFPYDHVLVLGLAKSGTAAARLLLQNGKNVRVNDKQANDADVIVNDLKARGAEIITGSHPLSVLDGMEIIIKNPGIPYDNPLLQEACRRDIPIITEIELAGNLSETAMIGITGSNGKTTTTTLTTEMLKKSSQPAKIAGNIGYVATEVAQSLKKDERMVLELSSFQLMGVKTFKPKIAVLLNIFQAHLDYHKTFENYKNAKCNIFANQGAGDYLVYNADDPIVAEAVVSAKSVKIPFSLKKRLEHGAWTDDTSIYFKNEKLMDKQDVVLAGDHNLENILAAICAAKLSGATNEAIYHVLTTFTGVRHRLQFVQNIKDRLFYNDSKATNMLATQKALSSFKQPVILLAGGLDRGNEFDDLKPFLENVKGIVLIGETKNKLRRVALEAEIPFIKMADHMKDAVKQAYNLSESHDVILLSPACASWDQYQTFEERGDMFIQAVHTLL</sequence>
<dbReference type="PANTHER" id="PTHR43692:SF1">
    <property type="entry name" value="UDP-N-ACETYLMURAMOYLALANINE--D-GLUTAMATE LIGASE"/>
    <property type="match status" value="1"/>
</dbReference>
<keyword evidence="10 17" id="KW-0067">ATP-binding</keyword>
<accession>A0A1I0Z030</accession>
<dbReference type="InterPro" id="IPR004101">
    <property type="entry name" value="Mur_ligase_C"/>
</dbReference>
<evidence type="ECO:0000313" key="21">
    <source>
        <dbReference type="EMBL" id="SFB18985.1"/>
    </source>
</evidence>
<evidence type="ECO:0000256" key="8">
    <source>
        <dbReference type="ARBA" id="ARBA00022598"/>
    </source>
</evidence>
<feature type="domain" description="Mur ligase C-terminal" evidence="19">
    <location>
        <begin position="312"/>
        <end position="425"/>
    </location>
</feature>
<dbReference type="GO" id="GO:0008360">
    <property type="term" value="P:regulation of cell shape"/>
    <property type="evidence" value="ECO:0007669"/>
    <property type="project" value="UniProtKB-KW"/>
</dbReference>
<comment type="catalytic activity">
    <reaction evidence="16 17 18">
        <text>UDP-N-acetyl-alpha-D-muramoyl-L-alanine + D-glutamate + ATP = UDP-N-acetyl-alpha-D-muramoyl-L-alanyl-D-glutamate + ADP + phosphate + H(+)</text>
        <dbReference type="Rhea" id="RHEA:16429"/>
        <dbReference type="ChEBI" id="CHEBI:15378"/>
        <dbReference type="ChEBI" id="CHEBI:29986"/>
        <dbReference type="ChEBI" id="CHEBI:30616"/>
        <dbReference type="ChEBI" id="CHEBI:43474"/>
        <dbReference type="ChEBI" id="CHEBI:83898"/>
        <dbReference type="ChEBI" id="CHEBI:83900"/>
        <dbReference type="ChEBI" id="CHEBI:456216"/>
        <dbReference type="EC" id="6.3.2.9"/>
    </reaction>
</comment>
<dbReference type="SUPFAM" id="SSF51984">
    <property type="entry name" value="MurCD N-terminal domain"/>
    <property type="match status" value="1"/>
</dbReference>
<feature type="binding site" evidence="17">
    <location>
        <begin position="118"/>
        <end position="124"/>
    </location>
    <ligand>
        <name>ATP</name>
        <dbReference type="ChEBI" id="CHEBI:30616"/>
    </ligand>
</feature>
<name>A0A1I0Z030_9BACI</name>
<evidence type="ECO:0000256" key="5">
    <source>
        <dbReference type="ARBA" id="ARBA00012212"/>
    </source>
</evidence>
<evidence type="ECO:0000256" key="1">
    <source>
        <dbReference type="ARBA" id="ARBA00002734"/>
    </source>
</evidence>
<dbReference type="InterPro" id="IPR013221">
    <property type="entry name" value="Mur_ligase_cen"/>
</dbReference>
<keyword evidence="17 18" id="KW-0131">Cell cycle</keyword>
<dbReference type="InterPro" id="IPR036615">
    <property type="entry name" value="Mur_ligase_C_dom_sf"/>
</dbReference>
<dbReference type="GO" id="GO:0005737">
    <property type="term" value="C:cytoplasm"/>
    <property type="evidence" value="ECO:0007669"/>
    <property type="project" value="UniProtKB-SubCell"/>
</dbReference>
<dbReference type="EC" id="6.3.2.9" evidence="5 17"/>
<comment type="similarity">
    <text evidence="4 17">Belongs to the MurCDEF family.</text>
</comment>
<feature type="domain" description="Mur ligase central" evidence="20">
    <location>
        <begin position="116"/>
        <end position="290"/>
    </location>
</feature>
<dbReference type="SUPFAM" id="SSF53623">
    <property type="entry name" value="MurD-like peptide ligases, catalytic domain"/>
    <property type="match status" value="1"/>
</dbReference>
<evidence type="ECO:0000256" key="10">
    <source>
        <dbReference type="ARBA" id="ARBA00022840"/>
    </source>
</evidence>
<dbReference type="Proteomes" id="UP000198642">
    <property type="component" value="Unassembled WGS sequence"/>
</dbReference>
<proteinExistence type="inferred from homology"/>
<evidence type="ECO:0000256" key="3">
    <source>
        <dbReference type="ARBA" id="ARBA00004752"/>
    </source>
</evidence>
<dbReference type="GO" id="GO:0051301">
    <property type="term" value="P:cell division"/>
    <property type="evidence" value="ECO:0007669"/>
    <property type="project" value="UniProtKB-KW"/>
</dbReference>
<evidence type="ECO:0000256" key="2">
    <source>
        <dbReference type="ARBA" id="ARBA00004496"/>
    </source>
</evidence>